<proteinExistence type="predicted"/>
<keyword evidence="3" id="KW-1185">Reference proteome</keyword>
<feature type="region of interest" description="Disordered" evidence="1">
    <location>
        <begin position="18"/>
        <end position="74"/>
    </location>
</feature>
<dbReference type="InParanoid" id="A0A0C3P8K6"/>
<protein>
    <submittedName>
        <fullName evidence="2">Uncharacterized protein</fullName>
    </submittedName>
</protein>
<feature type="compositionally biased region" description="Basic residues" evidence="1">
    <location>
        <begin position="52"/>
        <end position="61"/>
    </location>
</feature>
<reference evidence="2 3" key="1">
    <citation type="submission" date="2014-04" db="EMBL/GenBank/DDBJ databases">
        <authorList>
            <consortium name="DOE Joint Genome Institute"/>
            <person name="Kuo A."/>
            <person name="Kohler A."/>
            <person name="Costa M.D."/>
            <person name="Nagy L.G."/>
            <person name="Floudas D."/>
            <person name="Copeland A."/>
            <person name="Barry K.W."/>
            <person name="Cichocki N."/>
            <person name="Veneault-Fourrey C."/>
            <person name="LaButti K."/>
            <person name="Lindquist E.A."/>
            <person name="Lipzen A."/>
            <person name="Lundell T."/>
            <person name="Morin E."/>
            <person name="Murat C."/>
            <person name="Sun H."/>
            <person name="Tunlid A."/>
            <person name="Henrissat B."/>
            <person name="Grigoriev I.V."/>
            <person name="Hibbett D.S."/>
            <person name="Martin F."/>
            <person name="Nordberg H.P."/>
            <person name="Cantor M.N."/>
            <person name="Hua S.X."/>
        </authorList>
    </citation>
    <scope>NUCLEOTIDE SEQUENCE [LARGE SCALE GENOMIC DNA]</scope>
    <source>
        <strain evidence="2 3">Marx 270</strain>
    </source>
</reference>
<dbReference type="EMBL" id="KN831953">
    <property type="protein sequence ID" value="KIO09800.1"/>
    <property type="molecule type" value="Genomic_DNA"/>
</dbReference>
<dbReference type="AlphaFoldDB" id="A0A0C3P8K6"/>
<reference evidence="3" key="2">
    <citation type="submission" date="2015-01" db="EMBL/GenBank/DDBJ databases">
        <title>Evolutionary Origins and Diversification of the Mycorrhizal Mutualists.</title>
        <authorList>
            <consortium name="DOE Joint Genome Institute"/>
            <consortium name="Mycorrhizal Genomics Consortium"/>
            <person name="Kohler A."/>
            <person name="Kuo A."/>
            <person name="Nagy L.G."/>
            <person name="Floudas D."/>
            <person name="Copeland A."/>
            <person name="Barry K.W."/>
            <person name="Cichocki N."/>
            <person name="Veneault-Fourrey C."/>
            <person name="LaButti K."/>
            <person name="Lindquist E.A."/>
            <person name="Lipzen A."/>
            <person name="Lundell T."/>
            <person name="Morin E."/>
            <person name="Murat C."/>
            <person name="Riley R."/>
            <person name="Ohm R."/>
            <person name="Sun H."/>
            <person name="Tunlid A."/>
            <person name="Henrissat B."/>
            <person name="Grigoriev I.V."/>
            <person name="Hibbett D.S."/>
            <person name="Martin F."/>
        </authorList>
    </citation>
    <scope>NUCLEOTIDE SEQUENCE [LARGE SCALE GENOMIC DNA]</scope>
    <source>
        <strain evidence="3">Marx 270</strain>
    </source>
</reference>
<evidence type="ECO:0000313" key="2">
    <source>
        <dbReference type="EMBL" id="KIO09800.1"/>
    </source>
</evidence>
<evidence type="ECO:0000313" key="3">
    <source>
        <dbReference type="Proteomes" id="UP000054217"/>
    </source>
</evidence>
<dbReference type="HOGENOM" id="CLU_2688776_0_0_1"/>
<dbReference type="Proteomes" id="UP000054217">
    <property type="component" value="Unassembled WGS sequence"/>
</dbReference>
<evidence type="ECO:0000256" key="1">
    <source>
        <dbReference type="SAM" id="MobiDB-lite"/>
    </source>
</evidence>
<gene>
    <name evidence="2" type="ORF">M404DRAFT_212482</name>
</gene>
<name>A0A0C3P8K6_PISTI</name>
<sequence>MTLRRLATMQVASIHIAPRVRDRGVSRGSGASPHETQRKFHATPLRSERTASRKKLCKSRMAKSLDRNAQTNVD</sequence>
<accession>A0A0C3P8K6</accession>
<organism evidence="2 3">
    <name type="scientific">Pisolithus tinctorius Marx 270</name>
    <dbReference type="NCBI Taxonomy" id="870435"/>
    <lineage>
        <taxon>Eukaryota</taxon>
        <taxon>Fungi</taxon>
        <taxon>Dikarya</taxon>
        <taxon>Basidiomycota</taxon>
        <taxon>Agaricomycotina</taxon>
        <taxon>Agaricomycetes</taxon>
        <taxon>Agaricomycetidae</taxon>
        <taxon>Boletales</taxon>
        <taxon>Sclerodermatineae</taxon>
        <taxon>Pisolithaceae</taxon>
        <taxon>Pisolithus</taxon>
    </lineage>
</organism>